<dbReference type="Proteomes" id="UP000030832">
    <property type="component" value="Unassembled WGS sequence"/>
</dbReference>
<organism evidence="1 2">
    <name type="scientific">Halalkalibacter okhensis</name>
    <dbReference type="NCBI Taxonomy" id="333138"/>
    <lineage>
        <taxon>Bacteria</taxon>
        <taxon>Bacillati</taxon>
        <taxon>Bacillota</taxon>
        <taxon>Bacilli</taxon>
        <taxon>Bacillales</taxon>
        <taxon>Bacillaceae</taxon>
        <taxon>Halalkalibacter</taxon>
    </lineage>
</organism>
<dbReference type="AlphaFoldDB" id="A0A0B0IER7"/>
<dbReference type="PROSITE" id="PS51257">
    <property type="entry name" value="PROKAR_LIPOPROTEIN"/>
    <property type="match status" value="1"/>
</dbReference>
<name>A0A0B0IER7_9BACI</name>
<dbReference type="EMBL" id="JRJU01000049">
    <property type="protein sequence ID" value="KHF38171.1"/>
    <property type="molecule type" value="Genomic_DNA"/>
</dbReference>
<evidence type="ECO:0000313" key="2">
    <source>
        <dbReference type="Proteomes" id="UP000030832"/>
    </source>
</evidence>
<gene>
    <name evidence="1" type="ORF">LQ50_22960</name>
</gene>
<comment type="caution">
    <text evidence="1">The sequence shown here is derived from an EMBL/GenBank/DDBJ whole genome shotgun (WGS) entry which is preliminary data.</text>
</comment>
<sequence length="105" mass="12057">MRKLNLGISITLLIILLIGCTFGNLSLDHAETIAIDFAEEYINENDLNIAISDVKVFDAARNDEHNKWDVYLEVEKETNEFDLSALGWVSVSDEEEVIEYYLWSE</sequence>
<accession>A0A0B0IER7</accession>
<reference evidence="1 2" key="1">
    <citation type="submission" date="2014-09" db="EMBL/GenBank/DDBJ databases">
        <title>Genome sequencing and annotation of Bacillus Okhensis strain Kh10-101T.</title>
        <authorList>
            <person name="Prakash J.S."/>
        </authorList>
    </citation>
    <scope>NUCLEOTIDE SEQUENCE [LARGE SCALE GENOMIC DNA]</scope>
    <source>
        <strain evidence="2">Kh10-101T</strain>
    </source>
</reference>
<keyword evidence="2" id="KW-1185">Reference proteome</keyword>
<proteinExistence type="predicted"/>
<dbReference type="RefSeq" id="WP_034633435.1">
    <property type="nucleotide sequence ID" value="NZ_JRJU01000049.1"/>
</dbReference>
<evidence type="ECO:0000313" key="1">
    <source>
        <dbReference type="EMBL" id="KHF38171.1"/>
    </source>
</evidence>
<protein>
    <recommendedName>
        <fullName evidence="3">Lipoprotein</fullName>
    </recommendedName>
</protein>
<evidence type="ECO:0008006" key="3">
    <source>
        <dbReference type="Google" id="ProtNLM"/>
    </source>
</evidence>